<accession>A0A4Q7ZBT4</accession>
<dbReference type="PROSITE" id="PS51257">
    <property type="entry name" value="PROKAR_LIPOPROTEIN"/>
    <property type="match status" value="1"/>
</dbReference>
<keyword evidence="3" id="KW-1185">Reference proteome</keyword>
<feature type="chain" id="PRO_5020524479" evidence="1">
    <location>
        <begin position="24"/>
        <end position="486"/>
    </location>
</feature>
<comment type="caution">
    <text evidence="2">The sequence shown here is derived from an EMBL/GenBank/DDBJ whole genome shotgun (WGS) entry which is preliminary data.</text>
</comment>
<protein>
    <submittedName>
        <fullName evidence="2">Uncharacterized protein DUF4403</fullName>
    </submittedName>
</protein>
<name>A0A4Q7ZBT4_9GAMM</name>
<feature type="signal peptide" evidence="1">
    <location>
        <begin position="1"/>
        <end position="23"/>
    </location>
</feature>
<evidence type="ECO:0000256" key="1">
    <source>
        <dbReference type="SAM" id="SignalP"/>
    </source>
</evidence>
<reference evidence="2 3" key="1">
    <citation type="submission" date="2019-02" db="EMBL/GenBank/DDBJ databases">
        <title>Genomic Encyclopedia of Type Strains, Phase IV (KMG-IV): sequencing the most valuable type-strain genomes for metagenomic binning, comparative biology and taxonomic classification.</title>
        <authorList>
            <person name="Goeker M."/>
        </authorList>
    </citation>
    <scope>NUCLEOTIDE SEQUENCE [LARGE SCALE GENOMIC DNA]</scope>
    <source>
        <strain evidence="2 3">DSM 105135</strain>
    </source>
</reference>
<proteinExistence type="predicted"/>
<dbReference type="Pfam" id="PF14356">
    <property type="entry name" value="DUF4403"/>
    <property type="match status" value="1"/>
</dbReference>
<keyword evidence="1" id="KW-0732">Signal</keyword>
<evidence type="ECO:0000313" key="3">
    <source>
        <dbReference type="Proteomes" id="UP000292423"/>
    </source>
</evidence>
<dbReference type="AlphaFoldDB" id="A0A4Q7ZBT4"/>
<dbReference type="RefSeq" id="WP_165391293.1">
    <property type="nucleotide sequence ID" value="NZ_SHKX01000010.1"/>
</dbReference>
<organism evidence="2 3">
    <name type="scientific">Fluviicoccus keumensis</name>
    <dbReference type="NCBI Taxonomy" id="1435465"/>
    <lineage>
        <taxon>Bacteria</taxon>
        <taxon>Pseudomonadati</taxon>
        <taxon>Pseudomonadota</taxon>
        <taxon>Gammaproteobacteria</taxon>
        <taxon>Moraxellales</taxon>
        <taxon>Moraxellaceae</taxon>
        <taxon>Fluviicoccus</taxon>
    </lineage>
</organism>
<evidence type="ECO:0000313" key="2">
    <source>
        <dbReference type="EMBL" id="RZU47443.1"/>
    </source>
</evidence>
<dbReference type="Proteomes" id="UP000292423">
    <property type="component" value="Unassembled WGS sequence"/>
</dbReference>
<sequence>MRTVWPALAVSAALLVGCSAPQIQPPPNSPLPFVMPAVNPSVINLPISLDLEALRAEVLRTSPKPLSYATTTQPIGIGNADIQHKVFLKDLKLSVTGNQFQATTQLDFSLDSNIRAAGLNLGGVSCGINGEEMPRIEFTLPGKLYWTQGGDLALQSDPWQLKWLKPCNITKLNLPVEKILNLPIVRDKVQTLVTAAITDNLKQFGLKAMLGKAWPTLNEPRELQKNVWLLLQPESVGLADIKGNGRLVTTAVSVQARPQIVTGDKPRLPLPPQPQPQRLTSTPDTFFIALRGDIGLDTANALLNEKLVGKPFDAGGREVLIESLRFYGSGDKAVLGLKLQKPIAAEVYLLGKPVLDTDTNEMRLEDVTFELSTSSFLARSANWMLHGTFRDAIQEKARFNFDKDLADVLKDFRDYRQDLGYGMNLRLQVASVKPQGVFFTPTELKALVLVDGKLGIDSGKPAIPVAPPAALPAAAAPAIKPVAVSN</sequence>
<dbReference type="EMBL" id="SHKX01000010">
    <property type="protein sequence ID" value="RZU47443.1"/>
    <property type="molecule type" value="Genomic_DNA"/>
</dbReference>
<gene>
    <name evidence="2" type="ORF">EV700_0405</name>
</gene>
<dbReference type="InterPro" id="IPR025515">
    <property type="entry name" value="DUF4403"/>
</dbReference>